<dbReference type="VEuPathDB" id="FungiDB:AeMF1_010553"/>
<dbReference type="GO" id="GO:0006623">
    <property type="term" value="P:protein targeting to vacuole"/>
    <property type="evidence" value="ECO:0007669"/>
    <property type="project" value="TreeGrafter"/>
</dbReference>
<dbReference type="Pfam" id="PF25036">
    <property type="entry name" value="VPS13_VAB"/>
    <property type="match status" value="1"/>
</dbReference>
<comment type="similarity">
    <text evidence="1">Belongs to the VPS13 family.</text>
</comment>
<evidence type="ECO:0000256" key="1">
    <source>
        <dbReference type="ARBA" id="ARBA00006545"/>
    </source>
</evidence>
<dbReference type="EMBL" id="VJMJ01000063">
    <property type="protein sequence ID" value="KAF0739536.1"/>
    <property type="molecule type" value="Genomic_DNA"/>
</dbReference>
<proteinExistence type="inferred from homology"/>
<evidence type="ECO:0000259" key="4">
    <source>
        <dbReference type="Pfam" id="PF12624"/>
    </source>
</evidence>
<evidence type="ECO:0000313" key="7">
    <source>
        <dbReference type="EMBL" id="KAF0739536.1"/>
    </source>
</evidence>
<comment type="caution">
    <text evidence="7">The sequence shown here is derived from an EMBL/GenBank/DDBJ whole genome shotgun (WGS) entry which is preliminary data.</text>
</comment>
<dbReference type="InterPro" id="IPR056748">
    <property type="entry name" value="VPS13-like_C"/>
</dbReference>
<sequence length="3177" mass="359712">MFERQVTSLLTHLLGNYVEPSCFRHDKVNVGVWSGYVVLQHLELQRKIYPDLGVAVVRGVLGQITIKIPWNRLVYDSVLVTIDDVYILLRNVNREDLVPPTAEMEQILKKKLIEELYQAKLDTDNAAVDDSFLLRLRTKIIDNLEFHIRRIHIRFQDASSGDHPYTFGLTMESLHVQSTDSNWQPSYVDASTTKEPMIYKSFELNHLSLYLNPDCALHGHEFFDGAACSLDQFTEAFSRSIPQRIDLTRLPPTPQGETKHHYILKPVNASAHLKMKRDYNDNKPAVPNMDLQVLIDEVALQLEESQYCDLLFLRSAIKTSQQAKLYEKYHRYRPIKSVFEDPRAWWKYAIQCIKSDVEQKHSAWSWMGIRERRDDKKQYVTLWHTLQLANMPEHFLGEEQVRVLQAELDAIETRRSVEDILLFRYLADVEMKKQHPAEMKTSAAQVSTASSYSLWNLVRWSGADSTTKSETADDMERQELYRILGYDPMDKSIAAHEYSVISIQLNQGSITLLNDPETKFLRTSSQYNRSYNPQPFFTALFAQVQTDIINVADSNLKMELSLQVMELYDESMDGHCILKRRVPVSTLSVEITMLTPVFRMSYESNASTDEQMLKLFMEPLEIIYSPTAMCWMHLSTFSTAPEALGLWAEMEMQAVNEFVNFKARTEAKVEYAMANRIPIAVDVRIQAPVIILPALDGEMLHCARLILDLGHVHFRTERLSNLDVDVMSSTHSRSKNSSALLSSSNMFAKQLTDEAESGEGATRWKEEFYDKFTCGMSNLHVMLLPPSVPYSPELLMHSTTPFSLVDPFHINVTLRKSVLPLDATLYQLYIHADLPALSIHLSVGQYQHLSKVLAGFKKQETKQATTMPMKSPVFPFTPRQKDNTTEDYEETQSVMSDDTWFSVEYGSDAEEQTVQDRLSLLTTINQASEAPGSKSPPRLTFKVPERSKPRIVRKVLDRRVCVCTVTIPIIQIHLMKTEDEAAGRVTGLVEGIKLRFAKRTLSTALRLRLASLAIDDHAENLPTHHVLFSCSTTPAMPFTSILPKSIRKTSLRRKVAVMLPSVAGEEAVDLLDINLTSEANEASQLDMTFGHLHVQFDQSRIAVLVMQIMPLLHEEDDPMESIPPLSLEDAIYEIPISLTESVRQDLEKARHSLLHQAKKEETTENRSSIYRIKLHVHSVSVCFSNHMENIMSMALLDARLQGTLAPSSVEFKGHLGNLHVIDLVSSDLLHMKRKDKRYMFQEVLGMSPPETNPPPPVLTVSMNQTLDKGRIQVTVQRIRCVLSTRFLLKTLHYVYEGNLMEVLSHSKRPPTPQHRPTPMTSTRDVFFSPALTFDTRQLQRPRPIPPPPSTSTTEWQIDLELHEPHIVVPLHKSPNQASLEVNHGIVLELGHIKASWNQAKTTFTTKNFTLRSLHDEFEFLRPLHVDLEVHQGKVRVHLSPMNFQLSEMHSAMLVETYFQGYMPLLLYHQPTSSTSSPTSTSSLHMSLMCDGIGLSLLSVHSDLDCFESEELAQGLVFDMFMLQPYDLTPIASLTLEGIKLGVKKDQNTAVDLSIAQIALQNTVISPGSKVQYRHNIDKSTHSLWFESQAFRVAVDAPFLTRMVVVCLEAMSNVEHAMARHQNQAVSELASSVYDDVSEYQWTERGRSNSIASSIHMTATAPTPVVWNFDVSCKLVQVECGSLVLAAQVACKKDQNQLYMKLQQVLVQTAQSTLLHPVEIVLRHYSQSSMDPSIERNLSPYHSHVPDTLLFSSVQCTPLTVSFHLQDVDVVVDSISKLTTLAKSLDRIHQQLRPVTVEGLQHAMSIGDNVVIPDGLDYSLQLLNDTNPPPTKPWQHVCIDLPSITVSVEAYSASVLSLNIEPSEFEWIGTPQVLSMTWKWQLDATYLNNRLLEMEPLLESMTMHLKLWQIIDATPLQIELKSVDEMKLNCTFALLETCRLLSRMTLEKELASIVIKNETGVTFKVWTSSGPKEMVPGQEHPLQPTSTIQIRFPEYKQLEIPTSEVGTRTYRLPSTTLGSAVDCVIDISVERGCKFVVVQSTWLMQNKTSTPLQIQLVFPTGGIIPRPPYHCSLQPLESHAIPMSMVSFRGTRIYVKPNGVQTWTLVDQHAIHCDSSFVLYTSWDETNRRVLSFCAPLVLYNVMPTEMDFRLASAPGKFESGKLGVGEKFIYHGSEHDSLTLEIRTKGFSWSQATEMISGTISMIDPTNHSVLLVHVDVDTSKSGQWEVSIFVPYWILNQSGLELEYQHELAMLGPEHINPFAAGQAMPCKVEPADRPPSPLAVKRKHQLLPSIPPNRGLLDLIPKKVSIASTDAPLLAVCHTHQRQGILKIQLRLKGKGSAWSNVISCHISGANGECTIQENGRAYVVGFVLEHGQGWYDRTQVLTLVPRFLLINALDEYTLDILMDETSSASATLKKNAQIPWHFTHSQQKHTIRIRFAAPGWVWSGSFNLHSTGDQTLRLRNTMDRTSYLIRISIKLEGPQYRIVFRSSTNVPPYRIENFSLETIRIHQSRVRITDILLPHQTCEYTWDEPLKLHLLVVDMLPSQADDNSRPIRIGVFSMDEITQFPTKSLAVEVRADGPTRVLRLTDFTPFPKLAAKREATMGATLDLVAPVVDLQVKLHSFSVSLVDSKPSELLYISWNTLGFQATWTKEMAHLSLHASVHSMQIDNQVRTTRYPVLLNFTESPALQATVVRETTYSSIEFLRYVNVELQPMRWRIDGALINSLASMFASHMNVEKTKEPTTKDRLRDFEASTRGLLDLPTEKTMSKKLYFEKFELAPIQATLSYATSSDPTNDVQVAGVRQILQAAGRTLTKIHNAPLNWRALKWQHMFVPRETMLNQMSLHYQHEAYRQAYLLLGSVDVLGNPVKVWYNLRGGLAAFVWEPLRGWQESPQAFGIGLVKGTTLLFRALVYAVLDFNTRIASSILLGLTDACQRVDTYTGYPVAKTLYQDIAQGASGVVVSPMHAYDLQGWSGLVPGVLAGLIGLVIKPLRGITQAVVNTTTILRDGVQYDTQSYVMRTRPPRYIDPRTHLLTSYSYVHSSGEDIKYNIAQARHEDYIGHVMSPERSQCWLVTKHRVLHLHVHTHPHHSATYTVRWEILCDELIVVAYVSPEKIKLFHKPHDITDLTVPTQLIEFPPTQALSVYYMLQQMTSTIANQASNTPLHVHFVDKSIKN</sequence>
<evidence type="ECO:0000256" key="2">
    <source>
        <dbReference type="ARBA" id="ARBA00022448"/>
    </source>
</evidence>
<gene>
    <name evidence="7" type="ORF">Ae201684_004718</name>
</gene>
<dbReference type="PANTHER" id="PTHR16166">
    <property type="entry name" value="VACUOLAR PROTEIN SORTING-ASSOCIATED PROTEIN VPS13"/>
    <property type="match status" value="1"/>
</dbReference>
<feature type="domain" description="Intermembrane lipid transfer protein VPS13-like C-terminal" evidence="6">
    <location>
        <begin position="3023"/>
        <end position="3123"/>
    </location>
</feature>
<reference evidence="7 8" key="1">
    <citation type="submission" date="2019-07" db="EMBL/GenBank/DDBJ databases">
        <title>Genomics analysis of Aphanomyces spp. identifies a new class of oomycete effector associated with host adaptation.</title>
        <authorList>
            <person name="Gaulin E."/>
        </authorList>
    </citation>
    <scope>NUCLEOTIDE SEQUENCE [LARGE SCALE GENOMIC DNA]</scope>
    <source>
        <strain evidence="7 8">ATCC 201684</strain>
    </source>
</reference>
<keyword evidence="3" id="KW-0445">Lipid transport</keyword>
<dbReference type="GO" id="GO:0006869">
    <property type="term" value="P:lipid transport"/>
    <property type="evidence" value="ECO:0007669"/>
    <property type="project" value="UniProtKB-KW"/>
</dbReference>
<feature type="domain" description="Vacuolar protein sorting-associated protein 13 VPS13 adaptor binding" evidence="5">
    <location>
        <begin position="1986"/>
        <end position="2533"/>
    </location>
</feature>
<dbReference type="Pfam" id="PF25037">
    <property type="entry name" value="VPS13_C"/>
    <property type="match status" value="1"/>
</dbReference>
<evidence type="ECO:0000259" key="6">
    <source>
        <dbReference type="Pfam" id="PF25037"/>
    </source>
</evidence>
<organism evidence="7 8">
    <name type="scientific">Aphanomyces euteiches</name>
    <dbReference type="NCBI Taxonomy" id="100861"/>
    <lineage>
        <taxon>Eukaryota</taxon>
        <taxon>Sar</taxon>
        <taxon>Stramenopiles</taxon>
        <taxon>Oomycota</taxon>
        <taxon>Saprolegniomycetes</taxon>
        <taxon>Saprolegniales</taxon>
        <taxon>Verrucalvaceae</taxon>
        <taxon>Aphanomyces</taxon>
    </lineage>
</organism>
<dbReference type="GO" id="GO:0045053">
    <property type="term" value="P:protein retention in Golgi apparatus"/>
    <property type="evidence" value="ECO:0007669"/>
    <property type="project" value="TreeGrafter"/>
</dbReference>
<feature type="domain" description="Chorein N-terminal" evidence="4">
    <location>
        <begin position="1"/>
        <end position="894"/>
    </location>
</feature>
<dbReference type="Pfam" id="PF12624">
    <property type="entry name" value="VPS13_N"/>
    <property type="match status" value="1"/>
</dbReference>
<dbReference type="PANTHER" id="PTHR16166:SF93">
    <property type="entry name" value="INTERMEMBRANE LIPID TRANSFER PROTEIN VPS13"/>
    <property type="match status" value="1"/>
</dbReference>
<protein>
    <submittedName>
        <fullName evidence="7">Uncharacterized protein</fullName>
    </submittedName>
</protein>
<keyword evidence="8" id="KW-1185">Reference proteome</keyword>
<name>A0A6G0XH29_9STRA</name>
<evidence type="ECO:0000256" key="3">
    <source>
        <dbReference type="ARBA" id="ARBA00023055"/>
    </source>
</evidence>
<dbReference type="InterPro" id="IPR026847">
    <property type="entry name" value="VPS13"/>
</dbReference>
<keyword evidence="2" id="KW-0813">Transport</keyword>
<dbReference type="Proteomes" id="UP000481153">
    <property type="component" value="Unassembled WGS sequence"/>
</dbReference>
<dbReference type="InterPro" id="IPR009543">
    <property type="entry name" value="VPS13_VAB"/>
</dbReference>
<evidence type="ECO:0000313" key="8">
    <source>
        <dbReference type="Proteomes" id="UP000481153"/>
    </source>
</evidence>
<evidence type="ECO:0000259" key="5">
    <source>
        <dbReference type="Pfam" id="PF25036"/>
    </source>
</evidence>
<accession>A0A6G0XH29</accession>
<dbReference type="InterPro" id="IPR026854">
    <property type="entry name" value="VPS13_N"/>
</dbReference>